<dbReference type="GO" id="GO:0061630">
    <property type="term" value="F:ubiquitin protein ligase activity"/>
    <property type="evidence" value="ECO:0007669"/>
    <property type="project" value="UniProtKB-EC"/>
</dbReference>
<comment type="caution">
    <text evidence="5">Lacks conserved residue(s) required for the propagation of feature annotation.</text>
</comment>
<dbReference type="SUPFAM" id="SSF56204">
    <property type="entry name" value="Hect, E3 ligase catalytic domain"/>
    <property type="match status" value="1"/>
</dbReference>
<dbReference type="EMBL" id="JARQWQ010000004">
    <property type="protein sequence ID" value="KAK2572493.1"/>
    <property type="molecule type" value="Genomic_DNA"/>
</dbReference>
<evidence type="ECO:0000256" key="5">
    <source>
        <dbReference type="PROSITE-ProRule" id="PRU00104"/>
    </source>
</evidence>
<dbReference type="FunFam" id="3.30.2160.10:FF:000004">
    <property type="entry name" value="probable E3 ubiquitin-protein ligase HERC4 isoform X1"/>
    <property type="match status" value="1"/>
</dbReference>
<dbReference type="EC" id="2.3.2.26" evidence="2"/>
<feature type="compositionally biased region" description="Polar residues" evidence="6">
    <location>
        <begin position="86"/>
        <end position="102"/>
    </location>
</feature>
<evidence type="ECO:0000259" key="7">
    <source>
        <dbReference type="PROSITE" id="PS50237"/>
    </source>
</evidence>
<accession>A0AAD9VFB8</accession>
<keyword evidence="9" id="KW-1185">Reference proteome</keyword>
<name>A0AAD9VFB8_ACRCE</name>
<keyword evidence="4 5" id="KW-0833">Ubl conjugation pathway</keyword>
<gene>
    <name evidence="8" type="ORF">P5673_002745</name>
</gene>
<dbReference type="InterPro" id="IPR035983">
    <property type="entry name" value="Hect_E3_ubiquitin_ligase"/>
</dbReference>
<organism evidence="8 9">
    <name type="scientific">Acropora cervicornis</name>
    <name type="common">Staghorn coral</name>
    <dbReference type="NCBI Taxonomy" id="6130"/>
    <lineage>
        <taxon>Eukaryota</taxon>
        <taxon>Metazoa</taxon>
        <taxon>Cnidaria</taxon>
        <taxon>Anthozoa</taxon>
        <taxon>Hexacorallia</taxon>
        <taxon>Scleractinia</taxon>
        <taxon>Astrocoeniina</taxon>
        <taxon>Acroporidae</taxon>
        <taxon>Acropora</taxon>
    </lineage>
</organism>
<evidence type="ECO:0000256" key="2">
    <source>
        <dbReference type="ARBA" id="ARBA00012485"/>
    </source>
</evidence>
<dbReference type="SMART" id="SM00119">
    <property type="entry name" value="HECTc"/>
    <property type="match status" value="1"/>
</dbReference>
<evidence type="ECO:0000256" key="3">
    <source>
        <dbReference type="ARBA" id="ARBA00022679"/>
    </source>
</evidence>
<comment type="catalytic activity">
    <reaction evidence="1">
        <text>S-ubiquitinyl-[E2 ubiquitin-conjugating enzyme]-L-cysteine + [acceptor protein]-L-lysine = [E2 ubiquitin-conjugating enzyme]-L-cysteine + N(6)-ubiquitinyl-[acceptor protein]-L-lysine.</text>
        <dbReference type="EC" id="2.3.2.26"/>
    </reaction>
</comment>
<dbReference type="GO" id="GO:0000209">
    <property type="term" value="P:protein polyubiquitination"/>
    <property type="evidence" value="ECO:0007669"/>
    <property type="project" value="InterPro"/>
</dbReference>
<evidence type="ECO:0000313" key="8">
    <source>
        <dbReference type="EMBL" id="KAK2572493.1"/>
    </source>
</evidence>
<evidence type="ECO:0000256" key="1">
    <source>
        <dbReference type="ARBA" id="ARBA00000885"/>
    </source>
</evidence>
<dbReference type="Pfam" id="PF00632">
    <property type="entry name" value="HECT"/>
    <property type="match status" value="1"/>
</dbReference>
<feature type="domain" description="HECT" evidence="7">
    <location>
        <begin position="530"/>
        <end position="785"/>
    </location>
</feature>
<proteinExistence type="predicted"/>
<keyword evidence="3" id="KW-0808">Transferase</keyword>
<evidence type="ECO:0000256" key="4">
    <source>
        <dbReference type="ARBA" id="ARBA00022786"/>
    </source>
</evidence>
<reference evidence="8" key="2">
    <citation type="journal article" date="2023" name="Science">
        <title>Genomic signatures of disease resistance in endangered staghorn corals.</title>
        <authorList>
            <person name="Vollmer S.V."/>
            <person name="Selwyn J.D."/>
            <person name="Despard B.A."/>
            <person name="Roesel C.L."/>
        </authorList>
    </citation>
    <scope>NUCLEOTIDE SEQUENCE</scope>
    <source>
        <strain evidence="8">K2</strain>
    </source>
</reference>
<reference evidence="8" key="1">
    <citation type="journal article" date="2023" name="G3 (Bethesda)">
        <title>Whole genome assembly and annotation of the endangered Caribbean coral Acropora cervicornis.</title>
        <authorList>
            <person name="Selwyn J.D."/>
            <person name="Vollmer S.V."/>
        </authorList>
    </citation>
    <scope>NUCLEOTIDE SEQUENCE</scope>
    <source>
        <strain evidence="8">K2</strain>
    </source>
</reference>
<feature type="compositionally biased region" description="Basic and acidic residues" evidence="6">
    <location>
        <begin position="178"/>
        <end position="204"/>
    </location>
</feature>
<dbReference type="InterPro" id="IPR000569">
    <property type="entry name" value="HECT_dom"/>
</dbReference>
<dbReference type="AlphaFoldDB" id="A0AAD9VFB8"/>
<dbReference type="PANTHER" id="PTHR45700">
    <property type="entry name" value="UBIQUITIN-PROTEIN LIGASE E3C"/>
    <property type="match status" value="1"/>
</dbReference>
<evidence type="ECO:0000313" key="9">
    <source>
        <dbReference type="Proteomes" id="UP001249851"/>
    </source>
</evidence>
<dbReference type="InterPro" id="IPR044611">
    <property type="entry name" value="E3A/B/C-like"/>
</dbReference>
<dbReference type="Gene3D" id="3.90.1750.10">
    <property type="entry name" value="Hect, E3 ligase catalytic domains"/>
    <property type="match status" value="1"/>
</dbReference>
<dbReference type="PROSITE" id="PS50237">
    <property type="entry name" value="HECT"/>
    <property type="match status" value="1"/>
</dbReference>
<feature type="compositionally biased region" description="Polar residues" evidence="6">
    <location>
        <begin position="115"/>
        <end position="141"/>
    </location>
</feature>
<dbReference type="Gene3D" id="3.30.2160.10">
    <property type="entry name" value="Hect, E3 ligase catalytic domain"/>
    <property type="match status" value="1"/>
</dbReference>
<evidence type="ECO:0000256" key="6">
    <source>
        <dbReference type="SAM" id="MobiDB-lite"/>
    </source>
</evidence>
<feature type="compositionally biased region" description="Basic and acidic residues" evidence="6">
    <location>
        <begin position="150"/>
        <end position="163"/>
    </location>
</feature>
<protein>
    <recommendedName>
        <fullName evidence="2">HECT-type E3 ubiquitin transferase</fullName>
        <ecNumber evidence="2">2.3.2.26</ecNumber>
    </recommendedName>
</protein>
<sequence>MSGGGAKNSSARLLPPIKNPLFNPNEDSDEVRVTSVLQNGHSDRPRQGRRLGGLANLFSSRHRNSFSPNSAGGEETEPETSGESSNAVSHSKPTARTAQVGNRKTLLTDPETEEVSGSSNVKPTNSRVTNNRFSRNLSNNKTEADGEVLVEERNSPSDGENRKRISSSKQGSKITISEPKKTGLLRRDKEKRGLLVKQDSEDSGKFLSTDPQHERLHSAPSSDSEVVVHRNNRSKKEEKKKAEVVKYEDAMSLRNEWREAMASGEYRSLLGFLTSTFDTFSEMVSIFKKKDDFDPEELGESGIDHDFPQDIQKNVLKSVINSLLQDIKRQRTKTDLRAYTILLQNPQFNKTATYVIFAHLLRQISSLMDTEHQFLVHWFRRLPVNTFKAIITRVQQFISVRLFPSKTNELPPDEKYASNWLFIPPLVNHTFFYNHSLDHIDLLSEYYSWQNPGANSNKFSFCQYPFTLSLAAKRFIMQKDSESQMIVMARKSLVAKVQRREIPDMGMLFLNIKVRRSHLIHDSLNEISRKQRDLKKKLKVTFTGEPGLDMGGLTKEWFLLLVRKIFRPEYGMFTYDEKSRTYWFSKNCMDNDSEFNLVGVLMGLAVYNSIILDIRFPPCCYKKLLSPAVVPFHDPHATVGLTALGLQDLIEAMPDLGRGLKELLEYDGDVKEDLCQTFQISYTVFGEVVTHCLKPKGDKIPVTEQNREEYVNLYVDYLLNKSIYQQFASFYHGFHSVCASNALIMLRPEEVEMLVCGNPELDMDALRKVTVYDGYTKNDSAIRFVQYIMAKEPRKVVAAHEHKKANSVAETFFKFTPCDSNSNRPNILR</sequence>
<dbReference type="Proteomes" id="UP001249851">
    <property type="component" value="Unassembled WGS sequence"/>
</dbReference>
<feature type="region of interest" description="Disordered" evidence="6">
    <location>
        <begin position="1"/>
        <end position="241"/>
    </location>
</feature>
<comment type="caution">
    <text evidence="8">The sequence shown here is derived from an EMBL/GenBank/DDBJ whole genome shotgun (WGS) entry which is preliminary data.</text>
</comment>
<dbReference type="PANTHER" id="PTHR45700:SF9">
    <property type="entry name" value="HECT-TYPE E3 UBIQUITIN TRANSFERASE"/>
    <property type="match status" value="1"/>
</dbReference>